<dbReference type="EMBL" id="WNKY01000006">
    <property type="protein sequence ID" value="MTV37601.1"/>
    <property type="molecule type" value="Genomic_DNA"/>
</dbReference>
<dbReference type="AlphaFoldDB" id="A0A6L6PG98"/>
<dbReference type="Proteomes" id="UP000475582">
    <property type="component" value="Unassembled WGS sequence"/>
</dbReference>
<reference evidence="2 3" key="1">
    <citation type="submission" date="2019-11" db="EMBL/GenBank/DDBJ databases">
        <title>Type strains purchased from KCTC, JCM and DSMZ.</title>
        <authorList>
            <person name="Lu H."/>
        </authorList>
    </citation>
    <scope>NUCLEOTIDE SEQUENCE [LARGE SCALE GENOMIC DNA]</scope>
    <source>
        <strain evidence="2 3">KCTC 22382</strain>
    </source>
</reference>
<evidence type="ECO:0000256" key="1">
    <source>
        <dbReference type="SAM" id="MobiDB-lite"/>
    </source>
</evidence>
<name>A0A6L6PG98_9BURK</name>
<feature type="region of interest" description="Disordered" evidence="1">
    <location>
        <begin position="170"/>
        <end position="196"/>
    </location>
</feature>
<dbReference type="OrthoDB" id="8775146at2"/>
<sequence>MTLQVDTDTLLQLISHLKVRGGAQDVSEAINSAIVLWLREQSQLAKNCDPAGVRGYQWKSLFLPEGTEIRSWSYGEHNYARVVGDEIIHQGKSVTPNQFAQSFARTMRNAWMDLSVRRPGDKQFKMAHRLRLELAQQARQPPATAGVAAALADTTMGALLVALQAQIREGRPSSPLRPEPQVAPRNPAPGEGWDLPERRKYRFRLEDVAFD</sequence>
<gene>
    <name evidence="2" type="ORF">GM676_08385</name>
</gene>
<proteinExistence type="predicted"/>
<evidence type="ECO:0000313" key="2">
    <source>
        <dbReference type="EMBL" id="MTV37601.1"/>
    </source>
</evidence>
<evidence type="ECO:0000313" key="3">
    <source>
        <dbReference type="Proteomes" id="UP000475582"/>
    </source>
</evidence>
<comment type="caution">
    <text evidence="2">The sequence shown here is derived from an EMBL/GenBank/DDBJ whole genome shotgun (WGS) entry which is preliminary data.</text>
</comment>
<organism evidence="2 3">
    <name type="scientific">Duganella radicis</name>
    <dbReference type="NCBI Taxonomy" id="551988"/>
    <lineage>
        <taxon>Bacteria</taxon>
        <taxon>Pseudomonadati</taxon>
        <taxon>Pseudomonadota</taxon>
        <taxon>Betaproteobacteria</taxon>
        <taxon>Burkholderiales</taxon>
        <taxon>Oxalobacteraceae</taxon>
        <taxon>Telluria group</taxon>
        <taxon>Duganella</taxon>
    </lineage>
</organism>
<accession>A0A6L6PG98</accession>
<protein>
    <submittedName>
        <fullName evidence="2">Uncharacterized protein</fullName>
    </submittedName>
</protein>
<keyword evidence="3" id="KW-1185">Reference proteome</keyword>